<accession>A0A9W8CY45</accession>
<name>A0A9W8CY45_9FUNG</name>
<dbReference type="SUPFAM" id="SSF53254">
    <property type="entry name" value="Phosphoglycerate mutase-like"/>
    <property type="match status" value="1"/>
</dbReference>
<keyword evidence="2" id="KW-1185">Reference proteome</keyword>
<dbReference type="InterPro" id="IPR029033">
    <property type="entry name" value="His_PPase_superfam"/>
</dbReference>
<reference evidence="1" key="1">
    <citation type="submission" date="2022-07" db="EMBL/GenBank/DDBJ databases">
        <title>Phylogenomic reconstructions and comparative analyses of Kickxellomycotina fungi.</title>
        <authorList>
            <person name="Reynolds N.K."/>
            <person name="Stajich J.E."/>
            <person name="Barry K."/>
            <person name="Grigoriev I.V."/>
            <person name="Crous P."/>
            <person name="Smith M.E."/>
        </authorList>
    </citation>
    <scope>NUCLEOTIDE SEQUENCE</scope>
    <source>
        <strain evidence="1">BCRC 34381</strain>
    </source>
</reference>
<gene>
    <name evidence="1" type="ORF">LPJ61_003955</name>
</gene>
<dbReference type="AlphaFoldDB" id="A0A9W8CY45"/>
<dbReference type="OrthoDB" id="10257284at2759"/>
<feature type="non-terminal residue" evidence="1">
    <location>
        <position position="1"/>
    </location>
</feature>
<dbReference type="Proteomes" id="UP001143981">
    <property type="component" value="Unassembled WGS sequence"/>
</dbReference>
<protein>
    <submittedName>
        <fullName evidence="1">Uncharacterized protein</fullName>
    </submittedName>
</protein>
<sequence>GWMPFATTLSIELFRDTTTILDGLQHGLPHPPTVGALPADDNHFVRVSLNNQTIKVPTCAANGKHHPKLGTAYCSLPAFFEHLAQVIPADGELDAECGTKPEGFKH</sequence>
<dbReference type="Gene3D" id="3.40.50.1240">
    <property type="entry name" value="Phosphoglycerate mutase-like"/>
    <property type="match status" value="1"/>
</dbReference>
<evidence type="ECO:0000313" key="2">
    <source>
        <dbReference type="Proteomes" id="UP001143981"/>
    </source>
</evidence>
<dbReference type="EMBL" id="JANBOI010000780">
    <property type="protein sequence ID" value="KAJ1728592.1"/>
    <property type="molecule type" value="Genomic_DNA"/>
</dbReference>
<comment type="caution">
    <text evidence="1">The sequence shown here is derived from an EMBL/GenBank/DDBJ whole genome shotgun (WGS) entry which is preliminary data.</text>
</comment>
<organism evidence="1 2">
    <name type="scientific">Coemansia biformis</name>
    <dbReference type="NCBI Taxonomy" id="1286918"/>
    <lineage>
        <taxon>Eukaryota</taxon>
        <taxon>Fungi</taxon>
        <taxon>Fungi incertae sedis</taxon>
        <taxon>Zoopagomycota</taxon>
        <taxon>Kickxellomycotina</taxon>
        <taxon>Kickxellomycetes</taxon>
        <taxon>Kickxellales</taxon>
        <taxon>Kickxellaceae</taxon>
        <taxon>Coemansia</taxon>
    </lineage>
</organism>
<proteinExistence type="predicted"/>
<evidence type="ECO:0000313" key="1">
    <source>
        <dbReference type="EMBL" id="KAJ1728592.1"/>
    </source>
</evidence>